<dbReference type="PANTHER" id="PTHR12649:SF11">
    <property type="entry name" value="PEPTIDYL-TRNA HYDROLASE 2, MITOCHONDRIAL"/>
    <property type="match status" value="1"/>
</dbReference>
<evidence type="ECO:0000313" key="5">
    <source>
        <dbReference type="EMBL" id="HJE90094.1"/>
    </source>
</evidence>
<dbReference type="AlphaFoldDB" id="A0A921JXF7"/>
<keyword evidence="2 5" id="KW-0378">Hydrolase</keyword>
<dbReference type="SUPFAM" id="SSF102462">
    <property type="entry name" value="Peptidyl-tRNA hydrolase II"/>
    <property type="match status" value="1"/>
</dbReference>
<proteinExistence type="inferred from homology"/>
<dbReference type="PANTHER" id="PTHR12649">
    <property type="entry name" value="PEPTIDYL-TRNA HYDROLASE 2"/>
    <property type="match status" value="1"/>
</dbReference>
<name>A0A921JXF7_9ACTN</name>
<reference evidence="5" key="2">
    <citation type="submission" date="2021-09" db="EMBL/GenBank/DDBJ databases">
        <authorList>
            <person name="Gilroy R."/>
        </authorList>
    </citation>
    <scope>NUCLEOTIDE SEQUENCE</scope>
    <source>
        <strain evidence="5">ChiGjej1B1-18357</strain>
    </source>
</reference>
<sequence>MSDDAGARAPSPMQWLPAQGEQRAWCLAKLREVAGGAPRFAPPERPRAMQIALELPKAFDDRPGRSHILAAAARAVARFCLDARVAPGGEWNEAYTAWVDSQMRKVARRARGSHWSATENLPGVEARKGEAAARVFVPGPIDAVDPLIQRLQVGGTDAPDDTPEVRAAASSAVILLVDGELEMSAGKAAAQAGHAIMLLLAVCDEARVSRWIEDGMPIVARRAGREDWARALAAVDAGKPGYAGVRDAGYTEVAPGSLTVIGVDPKTAEHG</sequence>
<protein>
    <recommendedName>
        <fullName evidence="1">peptidyl-tRNA hydrolase</fullName>
        <ecNumber evidence="1">3.1.1.29</ecNumber>
    </recommendedName>
</protein>
<dbReference type="Pfam" id="PF01981">
    <property type="entry name" value="PTH2"/>
    <property type="match status" value="1"/>
</dbReference>
<dbReference type="EMBL" id="DYXM01000066">
    <property type="protein sequence ID" value="HJE90094.1"/>
    <property type="molecule type" value="Genomic_DNA"/>
</dbReference>
<accession>A0A921JXF7</accession>
<comment type="catalytic activity">
    <reaction evidence="4">
        <text>an N-acyl-L-alpha-aminoacyl-tRNA + H2O = an N-acyl-L-amino acid + a tRNA + H(+)</text>
        <dbReference type="Rhea" id="RHEA:54448"/>
        <dbReference type="Rhea" id="RHEA-COMP:10123"/>
        <dbReference type="Rhea" id="RHEA-COMP:13883"/>
        <dbReference type="ChEBI" id="CHEBI:15377"/>
        <dbReference type="ChEBI" id="CHEBI:15378"/>
        <dbReference type="ChEBI" id="CHEBI:59874"/>
        <dbReference type="ChEBI" id="CHEBI:78442"/>
        <dbReference type="ChEBI" id="CHEBI:138191"/>
        <dbReference type="EC" id="3.1.1.29"/>
    </reaction>
</comment>
<dbReference type="Proteomes" id="UP000776650">
    <property type="component" value="Unassembled WGS sequence"/>
</dbReference>
<evidence type="ECO:0000256" key="2">
    <source>
        <dbReference type="ARBA" id="ARBA00022801"/>
    </source>
</evidence>
<comment type="similarity">
    <text evidence="3">Belongs to the PTH2 family.</text>
</comment>
<evidence type="ECO:0000256" key="3">
    <source>
        <dbReference type="ARBA" id="ARBA00038050"/>
    </source>
</evidence>
<dbReference type="RefSeq" id="WP_303910981.1">
    <property type="nucleotide sequence ID" value="NZ_DYXM01000066.1"/>
</dbReference>
<dbReference type="GO" id="GO:0004045">
    <property type="term" value="F:peptidyl-tRNA hydrolase activity"/>
    <property type="evidence" value="ECO:0007669"/>
    <property type="project" value="UniProtKB-EC"/>
</dbReference>
<evidence type="ECO:0000256" key="4">
    <source>
        <dbReference type="ARBA" id="ARBA00048707"/>
    </source>
</evidence>
<comment type="caution">
    <text evidence="5">The sequence shown here is derived from an EMBL/GenBank/DDBJ whole genome shotgun (WGS) entry which is preliminary data.</text>
</comment>
<dbReference type="InterPro" id="IPR002833">
    <property type="entry name" value="PTH2"/>
</dbReference>
<gene>
    <name evidence="5" type="ORF">K8V11_03675</name>
</gene>
<dbReference type="InterPro" id="IPR023476">
    <property type="entry name" value="Pep_tRNA_hydro_II_dom_sf"/>
</dbReference>
<dbReference type="Gene3D" id="3.40.1490.10">
    <property type="entry name" value="Bit1"/>
    <property type="match status" value="1"/>
</dbReference>
<organism evidence="5 6">
    <name type="scientific">Dietzia timorensis</name>
    <dbReference type="NCBI Taxonomy" id="499555"/>
    <lineage>
        <taxon>Bacteria</taxon>
        <taxon>Bacillati</taxon>
        <taxon>Actinomycetota</taxon>
        <taxon>Actinomycetes</taxon>
        <taxon>Mycobacteriales</taxon>
        <taxon>Dietziaceae</taxon>
        <taxon>Dietzia</taxon>
    </lineage>
</organism>
<evidence type="ECO:0000313" key="6">
    <source>
        <dbReference type="Proteomes" id="UP000776650"/>
    </source>
</evidence>
<evidence type="ECO:0000256" key="1">
    <source>
        <dbReference type="ARBA" id="ARBA00013260"/>
    </source>
</evidence>
<reference evidence="5" key="1">
    <citation type="journal article" date="2021" name="PeerJ">
        <title>Extensive microbial diversity within the chicken gut microbiome revealed by metagenomics and culture.</title>
        <authorList>
            <person name="Gilroy R."/>
            <person name="Ravi A."/>
            <person name="Getino M."/>
            <person name="Pursley I."/>
            <person name="Horton D.L."/>
            <person name="Alikhan N.F."/>
            <person name="Baker D."/>
            <person name="Gharbi K."/>
            <person name="Hall N."/>
            <person name="Watson M."/>
            <person name="Adriaenssens E.M."/>
            <person name="Foster-Nyarko E."/>
            <person name="Jarju S."/>
            <person name="Secka A."/>
            <person name="Antonio M."/>
            <person name="Oren A."/>
            <person name="Chaudhuri R.R."/>
            <person name="La Ragione R."/>
            <person name="Hildebrand F."/>
            <person name="Pallen M.J."/>
        </authorList>
    </citation>
    <scope>NUCLEOTIDE SEQUENCE</scope>
    <source>
        <strain evidence="5">ChiGjej1B1-18357</strain>
    </source>
</reference>
<dbReference type="EC" id="3.1.1.29" evidence="1"/>